<comment type="subunit">
    <text evidence="2 5">Homopentamer.</text>
</comment>
<dbReference type="Proteomes" id="UP001589896">
    <property type="component" value="Unassembled WGS sequence"/>
</dbReference>
<keyword evidence="8" id="KW-0966">Cell projection</keyword>
<evidence type="ECO:0000256" key="4">
    <source>
        <dbReference type="ARBA" id="ARBA00023143"/>
    </source>
</evidence>
<dbReference type="Pfam" id="PF07195">
    <property type="entry name" value="FliD_C"/>
    <property type="match status" value="1"/>
</dbReference>
<evidence type="ECO:0000256" key="3">
    <source>
        <dbReference type="ARBA" id="ARBA00023054"/>
    </source>
</evidence>
<evidence type="ECO:0000313" key="9">
    <source>
        <dbReference type="Proteomes" id="UP001589896"/>
    </source>
</evidence>
<gene>
    <name evidence="8" type="primary">fliD</name>
    <name evidence="8" type="ORF">ACFFGH_04340</name>
</gene>
<keyword evidence="8" id="KW-0969">Cilium</keyword>
<dbReference type="InterPro" id="IPR040026">
    <property type="entry name" value="FliD"/>
</dbReference>
<keyword evidence="4 5" id="KW-0975">Bacterial flagellum</keyword>
<organism evidence="8 9">
    <name type="scientific">Lysobacter korlensis</name>
    <dbReference type="NCBI Taxonomy" id="553636"/>
    <lineage>
        <taxon>Bacteria</taxon>
        <taxon>Pseudomonadati</taxon>
        <taxon>Pseudomonadota</taxon>
        <taxon>Gammaproteobacteria</taxon>
        <taxon>Lysobacterales</taxon>
        <taxon>Lysobacteraceae</taxon>
        <taxon>Lysobacter</taxon>
    </lineage>
</organism>
<dbReference type="InterPro" id="IPR010810">
    <property type="entry name" value="Flagellin_hook_IN_motif"/>
</dbReference>
<dbReference type="PANTHER" id="PTHR30288:SF0">
    <property type="entry name" value="FLAGELLAR HOOK-ASSOCIATED PROTEIN 2"/>
    <property type="match status" value="1"/>
</dbReference>
<keyword evidence="9" id="KW-1185">Reference proteome</keyword>
<feature type="domain" description="Flagellar hook-associated protein 2 N-terminal" evidence="6">
    <location>
        <begin position="11"/>
        <end position="108"/>
    </location>
</feature>
<dbReference type="EMBL" id="JBHLTG010000001">
    <property type="protein sequence ID" value="MFC0677084.1"/>
    <property type="molecule type" value="Genomic_DNA"/>
</dbReference>
<evidence type="ECO:0000256" key="2">
    <source>
        <dbReference type="ARBA" id="ARBA00011255"/>
    </source>
</evidence>
<evidence type="ECO:0000256" key="1">
    <source>
        <dbReference type="ARBA" id="ARBA00009764"/>
    </source>
</evidence>
<dbReference type="Pfam" id="PF07196">
    <property type="entry name" value="Flagellin_IN"/>
    <property type="match status" value="1"/>
</dbReference>
<keyword evidence="3" id="KW-0175">Coiled coil</keyword>
<dbReference type="RefSeq" id="WP_386665124.1">
    <property type="nucleotide sequence ID" value="NZ_JBHLTG010000001.1"/>
</dbReference>
<sequence>MASISSAGIGSGLDVNGLVSQLVASERAPTEQRFSKIESTTKALISAFGAIRAGLAGLESALKKFDGSGAQLGRKVTVGADAGFSATSDTKAALGSYQVRVEALATAHKLQSAPAAATAQIGYGTLSIAVGSDAPVEITIEQNKGTLAEIRDAINAKGSGKGFSATVVKGDAGDVLVLSSTKPGTGGALTVTAGGGDGGLGVLATGSGTMTTASAAADAKVVIDGIVRTSSGNKITDAITGVTIDLTKAKPGETFSLAVEADASPLKASMLTLISSYNTALVALRAQSAAGGTGKVAGPLSGDSAPRSMISSLRGTISAHYSELSSLGLKTGVDGSLSLDGTKFDTAIAADPSAVNRLFGTDSELGKSLRASLTAYVGEKGMIAGRTDNLNERVKQLGKQREAFAVRIGRVEEAYRRQFTALDAIMSKMQSTSSYLNQQLAQFSKQS</sequence>
<evidence type="ECO:0000313" key="8">
    <source>
        <dbReference type="EMBL" id="MFC0677084.1"/>
    </source>
</evidence>
<evidence type="ECO:0000256" key="5">
    <source>
        <dbReference type="RuleBase" id="RU362066"/>
    </source>
</evidence>
<keyword evidence="8" id="KW-0282">Flagellum</keyword>
<comment type="caution">
    <text evidence="8">The sequence shown here is derived from an EMBL/GenBank/DDBJ whole genome shotgun (WGS) entry which is preliminary data.</text>
</comment>
<comment type="subcellular location">
    <subcellularLocation>
        <location evidence="5">Secreted</location>
    </subcellularLocation>
    <subcellularLocation>
        <location evidence="5">Bacterial flagellum</location>
    </subcellularLocation>
</comment>
<feature type="domain" description="Flagellar hook-associated protein 2 C-terminal" evidence="7">
    <location>
        <begin position="216"/>
        <end position="431"/>
    </location>
</feature>
<keyword evidence="5" id="KW-0964">Secreted</keyword>
<comment type="function">
    <text evidence="5">Required for morphogenesis and for the elongation of the flagellar filament by facilitating polymerization of the flagellin monomers at the tip of growing filament. Forms a capping structure, which prevents flagellin subunits (transported through the central channel of the flagellum) from leaking out without polymerization at the distal end.</text>
</comment>
<dbReference type="InterPro" id="IPR003481">
    <property type="entry name" value="FliD_N"/>
</dbReference>
<proteinExistence type="inferred from homology"/>
<comment type="similarity">
    <text evidence="1 5">Belongs to the FliD family.</text>
</comment>
<dbReference type="InterPro" id="IPR010809">
    <property type="entry name" value="FliD_C"/>
</dbReference>
<name>A0ABV6RJB6_9GAMM</name>
<evidence type="ECO:0000259" key="6">
    <source>
        <dbReference type="Pfam" id="PF02465"/>
    </source>
</evidence>
<dbReference type="Pfam" id="PF02465">
    <property type="entry name" value="FliD_N"/>
    <property type="match status" value="1"/>
</dbReference>
<dbReference type="PANTHER" id="PTHR30288">
    <property type="entry name" value="FLAGELLAR CAP/ASSEMBLY PROTEIN FLID"/>
    <property type="match status" value="1"/>
</dbReference>
<accession>A0ABV6RJB6</accession>
<protein>
    <recommendedName>
        <fullName evidence="5">Flagellar hook-associated protein 2</fullName>
        <shortName evidence="5">HAP2</shortName>
    </recommendedName>
    <alternativeName>
        <fullName evidence="5">Flagellar cap protein</fullName>
    </alternativeName>
</protein>
<reference evidence="8 9" key="1">
    <citation type="submission" date="2024-09" db="EMBL/GenBank/DDBJ databases">
        <authorList>
            <person name="Sun Q."/>
            <person name="Mori K."/>
        </authorList>
    </citation>
    <scope>NUCLEOTIDE SEQUENCE [LARGE SCALE GENOMIC DNA]</scope>
    <source>
        <strain evidence="8 9">KCTC 23076</strain>
    </source>
</reference>
<evidence type="ECO:0000259" key="7">
    <source>
        <dbReference type="Pfam" id="PF07195"/>
    </source>
</evidence>